<dbReference type="InterPro" id="IPR036322">
    <property type="entry name" value="WD40_repeat_dom_sf"/>
</dbReference>
<dbReference type="PANTHER" id="PTHR19918">
    <property type="entry name" value="CELL DIVISION CYCLE 20 CDC20 FIZZY -RELATED"/>
    <property type="match status" value="1"/>
</dbReference>
<dbReference type="AlphaFoldDB" id="A0A6J5XVV7"/>
<dbReference type="Proteomes" id="UP000507245">
    <property type="component" value="Unassembled WGS sequence"/>
</dbReference>
<dbReference type="GO" id="GO:1905786">
    <property type="term" value="P:positive regulation of anaphase-promoting complex-dependent catabolic process"/>
    <property type="evidence" value="ECO:0007669"/>
    <property type="project" value="TreeGrafter"/>
</dbReference>
<dbReference type="EMBL" id="CAEKKB010000007">
    <property type="protein sequence ID" value="CAB4317341.1"/>
    <property type="molecule type" value="Genomic_DNA"/>
</dbReference>
<dbReference type="InterPro" id="IPR033010">
    <property type="entry name" value="Cdc20/Fizzy"/>
</dbReference>
<name>A0A6J5XVV7_PRUAR</name>
<organism evidence="4 5">
    <name type="scientific">Prunus armeniaca</name>
    <name type="common">Apricot</name>
    <name type="synonym">Armeniaca vulgaris</name>
    <dbReference type="NCBI Taxonomy" id="36596"/>
    <lineage>
        <taxon>Eukaryota</taxon>
        <taxon>Viridiplantae</taxon>
        <taxon>Streptophyta</taxon>
        <taxon>Embryophyta</taxon>
        <taxon>Tracheophyta</taxon>
        <taxon>Spermatophyta</taxon>
        <taxon>Magnoliopsida</taxon>
        <taxon>eudicotyledons</taxon>
        <taxon>Gunneridae</taxon>
        <taxon>Pentapetalae</taxon>
        <taxon>rosids</taxon>
        <taxon>fabids</taxon>
        <taxon>Rosales</taxon>
        <taxon>Rosaceae</taxon>
        <taxon>Amygdaloideae</taxon>
        <taxon>Amygdaleae</taxon>
        <taxon>Prunus</taxon>
    </lineage>
</organism>
<evidence type="ECO:0000313" key="4">
    <source>
        <dbReference type="EMBL" id="CAB4317341.1"/>
    </source>
</evidence>
<feature type="repeat" description="WD" evidence="3">
    <location>
        <begin position="182"/>
        <end position="214"/>
    </location>
</feature>
<dbReference type="SUPFAM" id="SSF50978">
    <property type="entry name" value="WD40 repeat-like"/>
    <property type="match status" value="1"/>
</dbReference>
<keyword evidence="5" id="KW-1185">Reference proteome</keyword>
<reference evidence="5" key="1">
    <citation type="journal article" date="2020" name="Genome Biol.">
        <title>Gamete binning: chromosome-level and haplotype-resolved genome assembly enabled by high-throughput single-cell sequencing of gamete genomes.</title>
        <authorList>
            <person name="Campoy J.A."/>
            <person name="Sun H."/>
            <person name="Goel M."/>
            <person name="Jiao W.-B."/>
            <person name="Folz-Donahue K."/>
            <person name="Wang N."/>
            <person name="Rubio M."/>
            <person name="Liu C."/>
            <person name="Kukat C."/>
            <person name="Ruiz D."/>
            <person name="Huettel B."/>
            <person name="Schneeberger K."/>
        </authorList>
    </citation>
    <scope>NUCLEOTIDE SEQUENCE [LARGE SCALE GENOMIC DNA]</scope>
    <source>
        <strain evidence="5">cv. Rojo Pasion</strain>
    </source>
</reference>
<keyword evidence="2" id="KW-0677">Repeat</keyword>
<gene>
    <name evidence="4" type="ORF">ORAREDHAP_LOCUS44100</name>
</gene>
<proteinExistence type="predicted"/>
<dbReference type="InterPro" id="IPR015943">
    <property type="entry name" value="WD40/YVTN_repeat-like_dom_sf"/>
</dbReference>
<sequence>MVAQKFIPNRVALDLDYVHYMVIGRRKGIVNPWAASSTYQKLLTETFNMNRARIFTFQNKPPTPVEAIPRRLLSPPLHKAKSTKPCRRIPKVTMSHIGKLENLAKAYKELGCFAIANWFWGATSTSFFPKDPERTLDAPGIVDNFYLNLLDWSSSNIIAIALGNSVYLWNPSDRSIVELVTIDDEDGPITSISWALDGQHIAVGLNNSWVQLWDSVSVRLKGTLRGGHHGRVGSLARNKHILTTGGMDGRIINNDVRVRYHIVGTYKGHRAEDVCGLKWSPSDQHLASGGNDHVLFIWDRSTASSSSPREWLQRLEDHTAAVKSISREFVGLWW</sequence>
<dbReference type="Gene3D" id="2.130.10.10">
    <property type="entry name" value="YVTN repeat-like/Quinoprotein amine dehydrogenase"/>
    <property type="match status" value="1"/>
</dbReference>
<evidence type="ECO:0000313" key="5">
    <source>
        <dbReference type="Proteomes" id="UP000507245"/>
    </source>
</evidence>
<keyword evidence="1 3" id="KW-0853">WD repeat</keyword>
<dbReference type="InterPro" id="IPR001680">
    <property type="entry name" value="WD40_rpt"/>
</dbReference>
<dbReference type="PANTHER" id="PTHR19918:SF56">
    <property type="entry name" value="ANAPHASE-PROMOTING COMPLEX SUBUNIT 4-LIKE WD40 DOMAIN-CONTAINING PROTEIN"/>
    <property type="match status" value="1"/>
</dbReference>
<dbReference type="GO" id="GO:0016567">
    <property type="term" value="P:protein ubiquitination"/>
    <property type="evidence" value="ECO:0007669"/>
    <property type="project" value="UniProtKB-UniPathway"/>
</dbReference>
<dbReference type="OrthoDB" id="10263272at2759"/>
<dbReference type="PROSITE" id="PS50082">
    <property type="entry name" value="WD_REPEATS_2"/>
    <property type="match status" value="2"/>
</dbReference>
<accession>A0A6J5XVV7</accession>
<dbReference type="UniPathway" id="UPA00143"/>
<feature type="repeat" description="WD" evidence="3">
    <location>
        <begin position="274"/>
        <end position="308"/>
    </location>
</feature>
<protein>
    <submittedName>
        <fullName evidence="4">Uncharacterized protein</fullName>
    </submittedName>
</protein>
<dbReference type="SMART" id="SM00320">
    <property type="entry name" value="WD40"/>
    <property type="match status" value="4"/>
</dbReference>
<evidence type="ECO:0000256" key="2">
    <source>
        <dbReference type="ARBA" id="ARBA00022737"/>
    </source>
</evidence>
<dbReference type="GO" id="GO:0005680">
    <property type="term" value="C:anaphase-promoting complex"/>
    <property type="evidence" value="ECO:0007669"/>
    <property type="project" value="TreeGrafter"/>
</dbReference>
<dbReference type="GO" id="GO:1990757">
    <property type="term" value="F:ubiquitin ligase activator activity"/>
    <property type="evidence" value="ECO:0007669"/>
    <property type="project" value="TreeGrafter"/>
</dbReference>
<evidence type="ECO:0000256" key="1">
    <source>
        <dbReference type="ARBA" id="ARBA00022574"/>
    </source>
</evidence>
<evidence type="ECO:0000256" key="3">
    <source>
        <dbReference type="PROSITE-ProRule" id="PRU00221"/>
    </source>
</evidence>
<dbReference type="Pfam" id="PF00400">
    <property type="entry name" value="WD40"/>
    <property type="match status" value="2"/>
</dbReference>
<dbReference type="GO" id="GO:0031145">
    <property type="term" value="P:anaphase-promoting complex-dependent catabolic process"/>
    <property type="evidence" value="ECO:0007669"/>
    <property type="project" value="TreeGrafter"/>
</dbReference>
<dbReference type="GO" id="GO:0010997">
    <property type="term" value="F:anaphase-promoting complex binding"/>
    <property type="evidence" value="ECO:0007669"/>
    <property type="project" value="InterPro"/>
</dbReference>